<comment type="similarity">
    <text evidence="2 9">Belongs to the eIF-2B alpha/beta/delta subunits family.</text>
</comment>
<comment type="subunit">
    <text evidence="8">Component of the translation initiation factor 2B (eIF2B) complex which is a heterodecamer of two sets of five different subunits: alpha, beta, gamma, delta and epsilon. Subunits alpha, beta and delta comprise a regulatory subcomplex and subunits epsilon and gamma comprise a catalytic subcomplex. Within the complex, the hexameric regulatory complex resides at the center, with the two heterodimeric catalytic subcomplexes bound on opposite sides.</text>
</comment>
<evidence type="ECO:0000256" key="9">
    <source>
        <dbReference type="RuleBase" id="RU003814"/>
    </source>
</evidence>
<dbReference type="InterPro" id="IPR042529">
    <property type="entry name" value="IF_2B-like_C"/>
</dbReference>
<evidence type="ECO:0000256" key="1">
    <source>
        <dbReference type="ARBA" id="ARBA00004514"/>
    </source>
</evidence>
<dbReference type="Pfam" id="PF01008">
    <property type="entry name" value="IF-2B"/>
    <property type="match status" value="1"/>
</dbReference>
<feature type="region of interest" description="Disordered" evidence="10">
    <location>
        <begin position="302"/>
        <end position="480"/>
    </location>
</feature>
<dbReference type="VEuPathDB" id="VectorBase:HLOH_061022"/>
<comment type="subcellular location">
    <subcellularLocation>
        <location evidence="1">Cytoplasm</location>
        <location evidence="1">Cytosol</location>
    </subcellularLocation>
</comment>
<dbReference type="GO" id="GO:0005829">
    <property type="term" value="C:cytosol"/>
    <property type="evidence" value="ECO:0007669"/>
    <property type="project" value="UniProtKB-SubCell"/>
</dbReference>
<comment type="caution">
    <text evidence="11">The sequence shown here is derived from an EMBL/GenBank/DDBJ whole genome shotgun (WGS) entry which is preliminary data.</text>
</comment>
<feature type="region of interest" description="Disordered" evidence="10">
    <location>
        <begin position="58"/>
        <end position="183"/>
    </location>
</feature>
<evidence type="ECO:0000256" key="2">
    <source>
        <dbReference type="ARBA" id="ARBA00007251"/>
    </source>
</evidence>
<dbReference type="Proteomes" id="UP000821853">
    <property type="component" value="Chromosome 9"/>
</dbReference>
<dbReference type="GO" id="GO:0003743">
    <property type="term" value="F:translation initiation factor activity"/>
    <property type="evidence" value="ECO:0007669"/>
    <property type="project" value="UniProtKB-KW"/>
</dbReference>
<dbReference type="SUPFAM" id="SSF100950">
    <property type="entry name" value="NagB/RpiA/CoA transferase-like"/>
    <property type="match status" value="1"/>
</dbReference>
<dbReference type="OrthoDB" id="10254737at2759"/>
<evidence type="ECO:0000313" key="12">
    <source>
        <dbReference type="Proteomes" id="UP000821853"/>
    </source>
</evidence>
<evidence type="ECO:0000256" key="6">
    <source>
        <dbReference type="ARBA" id="ARBA00044147"/>
    </source>
</evidence>
<evidence type="ECO:0000256" key="7">
    <source>
        <dbReference type="ARBA" id="ARBA00044356"/>
    </source>
</evidence>
<feature type="compositionally biased region" description="Polar residues" evidence="10">
    <location>
        <begin position="371"/>
        <end position="380"/>
    </location>
</feature>
<proteinExistence type="inferred from homology"/>
<name>A0A9J6H2H3_HAELO</name>
<dbReference type="AlphaFoldDB" id="A0A9J6H2H3"/>
<dbReference type="InterPro" id="IPR000649">
    <property type="entry name" value="IF-2B-related"/>
</dbReference>
<reference evidence="11 12" key="1">
    <citation type="journal article" date="2020" name="Cell">
        <title>Large-Scale Comparative Analyses of Tick Genomes Elucidate Their Genetic Diversity and Vector Capacities.</title>
        <authorList>
            <consortium name="Tick Genome and Microbiome Consortium (TIGMIC)"/>
            <person name="Jia N."/>
            <person name="Wang J."/>
            <person name="Shi W."/>
            <person name="Du L."/>
            <person name="Sun Y."/>
            <person name="Zhan W."/>
            <person name="Jiang J.F."/>
            <person name="Wang Q."/>
            <person name="Zhang B."/>
            <person name="Ji P."/>
            <person name="Bell-Sakyi L."/>
            <person name="Cui X.M."/>
            <person name="Yuan T.T."/>
            <person name="Jiang B.G."/>
            <person name="Yang W.F."/>
            <person name="Lam T.T."/>
            <person name="Chang Q.C."/>
            <person name="Ding S.J."/>
            <person name="Wang X.J."/>
            <person name="Zhu J.G."/>
            <person name="Ruan X.D."/>
            <person name="Zhao L."/>
            <person name="Wei J.T."/>
            <person name="Ye R.Z."/>
            <person name="Que T.C."/>
            <person name="Du C.H."/>
            <person name="Zhou Y.H."/>
            <person name="Cheng J.X."/>
            <person name="Dai P.F."/>
            <person name="Guo W.B."/>
            <person name="Han X.H."/>
            <person name="Huang E.J."/>
            <person name="Li L.F."/>
            <person name="Wei W."/>
            <person name="Gao Y.C."/>
            <person name="Liu J.Z."/>
            <person name="Shao H.Z."/>
            <person name="Wang X."/>
            <person name="Wang C.C."/>
            <person name="Yang T.C."/>
            <person name="Huo Q.B."/>
            <person name="Li W."/>
            <person name="Chen H.Y."/>
            <person name="Chen S.E."/>
            <person name="Zhou L.G."/>
            <person name="Ni X.B."/>
            <person name="Tian J.H."/>
            <person name="Sheng Y."/>
            <person name="Liu T."/>
            <person name="Pan Y.S."/>
            <person name="Xia L.Y."/>
            <person name="Li J."/>
            <person name="Zhao F."/>
            <person name="Cao W.C."/>
        </authorList>
    </citation>
    <scope>NUCLEOTIDE SEQUENCE [LARGE SCALE GENOMIC DNA]</scope>
    <source>
        <strain evidence="11">HaeL-2018</strain>
    </source>
</reference>
<dbReference type="PANTHER" id="PTHR10233:SF14">
    <property type="entry name" value="TRANSLATION INITIATION FACTOR EIF-2B SUBUNIT DELTA"/>
    <property type="match status" value="1"/>
</dbReference>
<protein>
    <recommendedName>
        <fullName evidence="6">Translation initiation factor eIF2B subunit delta</fullName>
    </recommendedName>
    <alternativeName>
        <fullName evidence="7">eIF2B GDP-GTP exchange factor subunit delta</fullName>
    </alternativeName>
</protein>
<evidence type="ECO:0000313" key="11">
    <source>
        <dbReference type="EMBL" id="KAH9380879.1"/>
    </source>
</evidence>
<accession>A0A9J6H2H3</accession>
<dbReference type="OMA" id="VANNHAP"/>
<keyword evidence="5" id="KW-0648">Protein biosynthesis</keyword>
<evidence type="ECO:0000256" key="4">
    <source>
        <dbReference type="ARBA" id="ARBA00022540"/>
    </source>
</evidence>
<dbReference type="Gene3D" id="3.40.50.10470">
    <property type="entry name" value="Translation initiation factor eif-2b, domain 2"/>
    <property type="match status" value="1"/>
</dbReference>
<sequence length="653" mass="69850">MQIRLLVCTPTSCWWEYGSRFKLKLQRMLQAWYLIKLGLGRLSRVVPVRAALSQFSQQVGAKRKKKNRPAQKGACPVSTDSSQTKKSSPGSAEAKTQLGQQPAVVKKSCPLQEQRSSSVQQPAKVVLTQVPVQPEKQAQEVQPGESGQKKKKKKKKKPKQPPSEQQVTTTPGPGRPSQQPESGCCKLRNLKEITCLELICPHSSKPAAKAFSAGESNAAPPPKCPQPEVATTNALTPNHLESLSDAIVKSLASLDKTSISITLVNPDSAASEKVVHALHEPNPNSQIVIDICGSSVTDRDKGMTGKVLQNSSGGAVSSGDGARAASKKSKGGGGGTKVANNHAPSSAEGSLQKGDGKAPKAIQKQAKPGASQASEPSLEQPNKEKGSTANKPDASAPSGAAEKSKAELKAQRRALQDSQRAAKAQVPASDKPSKPAEAGTAPAQPPSKKAEKEGGGRQEQPHVQTQEARKSSAPKKAPPRQHEVLRLFSHLHQCPGTVDHLKSYGLSGSQIHPDVFQTGLQIAESVIVGSNARCIAMLLAFRSVKGNLVDWVNNFIREEIGLAKKQITVEAQQKIMDEDVILTYCCSSLVKSVLKLAFESGKKFRVIIVDSRPQFRGRDMLNYLSSVGINCTYVLITAVSYIMKEASFILVES</sequence>
<evidence type="ECO:0000256" key="10">
    <source>
        <dbReference type="SAM" id="MobiDB-lite"/>
    </source>
</evidence>
<keyword evidence="12" id="KW-1185">Reference proteome</keyword>
<dbReference type="InterPro" id="IPR037171">
    <property type="entry name" value="NagB/RpiA_transferase-like"/>
</dbReference>
<keyword evidence="3" id="KW-0963">Cytoplasm</keyword>
<feature type="compositionally biased region" description="Polar residues" evidence="10">
    <location>
        <begin position="111"/>
        <end position="121"/>
    </location>
</feature>
<dbReference type="EMBL" id="JABSTR010000011">
    <property type="protein sequence ID" value="KAH9380879.1"/>
    <property type="molecule type" value="Genomic_DNA"/>
</dbReference>
<organism evidence="11 12">
    <name type="scientific">Haemaphysalis longicornis</name>
    <name type="common">Bush tick</name>
    <dbReference type="NCBI Taxonomy" id="44386"/>
    <lineage>
        <taxon>Eukaryota</taxon>
        <taxon>Metazoa</taxon>
        <taxon>Ecdysozoa</taxon>
        <taxon>Arthropoda</taxon>
        <taxon>Chelicerata</taxon>
        <taxon>Arachnida</taxon>
        <taxon>Acari</taxon>
        <taxon>Parasitiformes</taxon>
        <taxon>Ixodida</taxon>
        <taxon>Ixodoidea</taxon>
        <taxon>Ixodidae</taxon>
        <taxon>Haemaphysalinae</taxon>
        <taxon>Haemaphysalis</taxon>
    </lineage>
</organism>
<feature type="compositionally biased region" description="Basic residues" evidence="10">
    <location>
        <begin position="149"/>
        <end position="159"/>
    </location>
</feature>
<evidence type="ECO:0000256" key="5">
    <source>
        <dbReference type="ARBA" id="ARBA00022917"/>
    </source>
</evidence>
<feature type="compositionally biased region" description="Basic and acidic residues" evidence="10">
    <location>
        <begin position="448"/>
        <end position="460"/>
    </location>
</feature>
<feature type="compositionally biased region" description="Polar residues" evidence="10">
    <location>
        <begin position="78"/>
        <end position="90"/>
    </location>
</feature>
<feature type="compositionally biased region" description="Low complexity" evidence="10">
    <location>
        <begin position="311"/>
        <end position="324"/>
    </location>
</feature>
<dbReference type="PANTHER" id="PTHR10233">
    <property type="entry name" value="TRANSLATION INITIATION FACTOR EIF-2B"/>
    <property type="match status" value="1"/>
</dbReference>
<keyword evidence="4" id="KW-0396">Initiation factor</keyword>
<evidence type="ECO:0000256" key="8">
    <source>
        <dbReference type="ARBA" id="ARBA00046432"/>
    </source>
</evidence>
<feature type="compositionally biased region" description="Polar residues" evidence="10">
    <location>
        <begin position="167"/>
        <end position="181"/>
    </location>
</feature>
<feature type="compositionally biased region" description="Low complexity" evidence="10">
    <location>
        <begin position="359"/>
        <end position="370"/>
    </location>
</feature>
<gene>
    <name evidence="11" type="ORF">HPB48_012501</name>
</gene>
<evidence type="ECO:0000256" key="3">
    <source>
        <dbReference type="ARBA" id="ARBA00022490"/>
    </source>
</evidence>